<dbReference type="GO" id="GO:0008028">
    <property type="term" value="F:monocarboxylic acid transmembrane transporter activity"/>
    <property type="evidence" value="ECO:0007669"/>
    <property type="project" value="TreeGrafter"/>
</dbReference>
<proteinExistence type="predicted"/>
<dbReference type="InterPro" id="IPR036259">
    <property type="entry name" value="MFS_trans_sf"/>
</dbReference>
<keyword evidence="2" id="KW-1133">Transmembrane helix</keyword>
<dbReference type="OrthoDB" id="6286464at2759"/>
<dbReference type="SUPFAM" id="SSF103473">
    <property type="entry name" value="MFS general substrate transporter"/>
    <property type="match status" value="1"/>
</dbReference>
<feature type="transmembrane region" description="Helical" evidence="2">
    <location>
        <begin position="78"/>
        <end position="98"/>
    </location>
</feature>
<sequence>MGKEDLSSSDHYQSQEDFLDRADVQLTPDQTGAAGVPDEHTDTSKKNGTIETKGEEEKEENQPETGKSSLLQKAPDGGYGWVIVAASFFHHMIVGGIGRSEGLFFLQYQERFGSSAQMTAWPMSLMSTLNFCMGFGRGLMSTVLLINLYFDKHRSLAHGLSSSGVGFGAFAIVPLVQFLFEMYGFM</sequence>
<accession>A0A2C9L8S0</accession>
<reference evidence="3" key="1">
    <citation type="submission" date="2020-05" db="UniProtKB">
        <authorList>
            <consortium name="EnsemblMetazoa"/>
        </authorList>
    </citation>
    <scope>IDENTIFICATION</scope>
    <source>
        <strain evidence="3">BB02</strain>
    </source>
</reference>
<dbReference type="PANTHER" id="PTHR11360:SF284">
    <property type="entry name" value="EG:103B4.3 PROTEIN-RELATED"/>
    <property type="match status" value="1"/>
</dbReference>
<dbReference type="EnsemblMetazoa" id="BGLB028249-RA">
    <property type="protein sequence ID" value="BGLB028249-PA"/>
    <property type="gene ID" value="BGLB028249"/>
</dbReference>
<dbReference type="Proteomes" id="UP000076420">
    <property type="component" value="Unassembled WGS sequence"/>
</dbReference>
<feature type="region of interest" description="Disordered" evidence="1">
    <location>
        <begin position="1"/>
        <end position="72"/>
    </location>
</feature>
<evidence type="ECO:0000313" key="4">
    <source>
        <dbReference type="Proteomes" id="UP000076420"/>
    </source>
</evidence>
<dbReference type="KEGG" id="bgt:106058947"/>
<feature type="transmembrane region" description="Helical" evidence="2">
    <location>
        <begin position="119"/>
        <end position="140"/>
    </location>
</feature>
<dbReference type="InterPro" id="IPR050327">
    <property type="entry name" value="Proton-linked_MCT"/>
</dbReference>
<dbReference type="AlphaFoldDB" id="A0A2C9L8S0"/>
<evidence type="ECO:0008006" key="5">
    <source>
        <dbReference type="Google" id="ProtNLM"/>
    </source>
</evidence>
<protein>
    <recommendedName>
        <fullName evidence="5">Major facilitator superfamily (MFS) profile domain-containing protein</fullName>
    </recommendedName>
</protein>
<keyword evidence="2" id="KW-0812">Transmembrane</keyword>
<name>A0A2C9L8S0_BIOGL</name>
<dbReference type="VEuPathDB" id="VectorBase:BGLB028249"/>
<feature type="transmembrane region" description="Helical" evidence="2">
    <location>
        <begin position="160"/>
        <end position="180"/>
    </location>
</feature>
<gene>
    <name evidence="3" type="primary">106058947</name>
</gene>
<evidence type="ECO:0000256" key="2">
    <source>
        <dbReference type="SAM" id="Phobius"/>
    </source>
</evidence>
<evidence type="ECO:0000256" key="1">
    <source>
        <dbReference type="SAM" id="MobiDB-lite"/>
    </source>
</evidence>
<organism evidence="3 4">
    <name type="scientific">Biomphalaria glabrata</name>
    <name type="common">Bloodfluke planorb</name>
    <name type="synonym">Freshwater snail</name>
    <dbReference type="NCBI Taxonomy" id="6526"/>
    <lineage>
        <taxon>Eukaryota</taxon>
        <taxon>Metazoa</taxon>
        <taxon>Spiralia</taxon>
        <taxon>Lophotrochozoa</taxon>
        <taxon>Mollusca</taxon>
        <taxon>Gastropoda</taxon>
        <taxon>Heterobranchia</taxon>
        <taxon>Euthyneura</taxon>
        <taxon>Panpulmonata</taxon>
        <taxon>Hygrophila</taxon>
        <taxon>Lymnaeoidea</taxon>
        <taxon>Planorbidae</taxon>
        <taxon>Biomphalaria</taxon>
    </lineage>
</organism>
<evidence type="ECO:0000313" key="3">
    <source>
        <dbReference type="EnsemblMetazoa" id="BGLB028249-PA"/>
    </source>
</evidence>
<dbReference type="VEuPathDB" id="VectorBase:BGLAX_043814"/>
<keyword evidence="2" id="KW-0472">Membrane</keyword>
<dbReference type="PANTHER" id="PTHR11360">
    <property type="entry name" value="MONOCARBOXYLATE TRANSPORTER"/>
    <property type="match status" value="1"/>
</dbReference>